<dbReference type="Gene3D" id="3.90.79.10">
    <property type="entry name" value="Nucleoside Triphosphate Pyrophosphohydrolase"/>
    <property type="match status" value="1"/>
</dbReference>
<evidence type="ECO:0000313" key="4">
    <source>
        <dbReference type="EMBL" id="MDY0405016.1"/>
    </source>
</evidence>
<name>A0ABU5CFF0_9BACI</name>
<feature type="domain" description="Nudix hydrolase" evidence="3">
    <location>
        <begin position="1"/>
        <end position="130"/>
    </location>
</feature>
<dbReference type="PANTHER" id="PTHR43046:SF14">
    <property type="entry name" value="MUTT_NUDIX FAMILY PROTEIN"/>
    <property type="match status" value="1"/>
</dbReference>
<comment type="cofactor">
    <cofactor evidence="1">
        <name>Mg(2+)</name>
        <dbReference type="ChEBI" id="CHEBI:18420"/>
    </cofactor>
</comment>
<accession>A0ABU5CFF0</accession>
<dbReference type="EMBL" id="JAROCA020000001">
    <property type="protein sequence ID" value="MDY0405016.1"/>
    <property type="molecule type" value="Genomic_DNA"/>
</dbReference>
<dbReference type="RefSeq" id="WP_306068132.1">
    <property type="nucleotide sequence ID" value="NZ_JAROCA020000001.1"/>
</dbReference>
<evidence type="ECO:0000259" key="3">
    <source>
        <dbReference type="PROSITE" id="PS51462"/>
    </source>
</evidence>
<dbReference type="InterPro" id="IPR000086">
    <property type="entry name" value="NUDIX_hydrolase_dom"/>
</dbReference>
<comment type="caution">
    <text evidence="4">The sequence shown here is derived from an EMBL/GenBank/DDBJ whole genome shotgun (WGS) entry which is preliminary data.</text>
</comment>
<dbReference type="PRINTS" id="PR00502">
    <property type="entry name" value="NUDIXFAMILY"/>
</dbReference>
<dbReference type="SUPFAM" id="SSF55811">
    <property type="entry name" value="Nudix"/>
    <property type="match status" value="1"/>
</dbReference>
<dbReference type="PANTHER" id="PTHR43046">
    <property type="entry name" value="GDP-MANNOSE MANNOSYL HYDROLASE"/>
    <property type="match status" value="1"/>
</dbReference>
<protein>
    <submittedName>
        <fullName evidence="4">8-oxo-dGTP diphosphatase</fullName>
    </submittedName>
</protein>
<evidence type="ECO:0000313" key="5">
    <source>
        <dbReference type="Proteomes" id="UP001228376"/>
    </source>
</evidence>
<evidence type="ECO:0000256" key="1">
    <source>
        <dbReference type="ARBA" id="ARBA00001946"/>
    </source>
</evidence>
<gene>
    <name evidence="4" type="ORF">P5G51_006025</name>
</gene>
<sequence length="151" mass="17350">MSRVEQAIFTNMCMIQDAYGRVLVQDRLNPDWPGVTFPGGHVEKGESFLDSVIREVYEETGLTIKTPQLCGIKQFQTLQNERYVVLLYKTGQFEGELRPSKEGNVFWIAREELNNYTLAGDFEKMLQVFETDSLSECYYQGKDESLSAQLL</sequence>
<dbReference type="InterPro" id="IPR015797">
    <property type="entry name" value="NUDIX_hydrolase-like_dom_sf"/>
</dbReference>
<evidence type="ECO:0000256" key="2">
    <source>
        <dbReference type="ARBA" id="ARBA00022801"/>
    </source>
</evidence>
<dbReference type="CDD" id="cd18875">
    <property type="entry name" value="NUDIX_Hydrolase"/>
    <property type="match status" value="1"/>
</dbReference>
<dbReference type="Proteomes" id="UP001228376">
    <property type="component" value="Unassembled WGS sequence"/>
</dbReference>
<keyword evidence="2" id="KW-0378">Hydrolase</keyword>
<dbReference type="Pfam" id="PF00293">
    <property type="entry name" value="NUDIX"/>
    <property type="match status" value="1"/>
</dbReference>
<dbReference type="PROSITE" id="PS51462">
    <property type="entry name" value="NUDIX"/>
    <property type="match status" value="1"/>
</dbReference>
<proteinExistence type="predicted"/>
<organism evidence="4 5">
    <name type="scientific">Tigheibacillus jepli</name>
    <dbReference type="NCBI Taxonomy" id="3035914"/>
    <lineage>
        <taxon>Bacteria</taxon>
        <taxon>Bacillati</taxon>
        <taxon>Bacillota</taxon>
        <taxon>Bacilli</taxon>
        <taxon>Bacillales</taxon>
        <taxon>Bacillaceae</taxon>
        <taxon>Tigheibacillus</taxon>
    </lineage>
</organism>
<keyword evidence="5" id="KW-1185">Reference proteome</keyword>
<reference evidence="4 5" key="1">
    <citation type="submission" date="2023-10" db="EMBL/GenBank/DDBJ databases">
        <title>179-bfca-hs.</title>
        <authorList>
            <person name="Miliotis G."/>
            <person name="Sengupta P."/>
            <person name="Hameed A."/>
            <person name="Chuvochina M."/>
            <person name="Mcdonagh F."/>
            <person name="Simpson A.C."/>
            <person name="Singh N.K."/>
            <person name="Rekha P.D."/>
            <person name="Raman K."/>
            <person name="Hugenholtz P."/>
            <person name="Venkateswaran K."/>
        </authorList>
    </citation>
    <scope>NUCLEOTIDE SEQUENCE [LARGE SCALE GENOMIC DNA]</scope>
    <source>
        <strain evidence="4 5">179-BFC-A-HS</strain>
    </source>
</reference>
<dbReference type="InterPro" id="IPR020476">
    <property type="entry name" value="Nudix_hydrolase"/>
</dbReference>